<dbReference type="Proteomes" id="UP000802392">
    <property type="component" value="Unassembled WGS sequence"/>
</dbReference>
<organism evidence="1 2">
    <name type="scientific">Paenarthrobacter ilicis</name>
    <dbReference type="NCBI Taxonomy" id="43665"/>
    <lineage>
        <taxon>Bacteria</taxon>
        <taxon>Bacillati</taxon>
        <taxon>Actinomycetota</taxon>
        <taxon>Actinomycetes</taxon>
        <taxon>Micrococcales</taxon>
        <taxon>Micrococcaceae</taxon>
        <taxon>Paenarthrobacter</taxon>
    </lineage>
</organism>
<reference evidence="1 2" key="1">
    <citation type="submission" date="2020-03" db="EMBL/GenBank/DDBJ databases">
        <title>Genomic Encyclopedia of Type Strains, Phase III (KMG-III): the genomes of soil and plant-associated and newly described type strains.</title>
        <authorList>
            <person name="Whitman W."/>
        </authorList>
    </citation>
    <scope>NUCLEOTIDE SEQUENCE [LARGE SCALE GENOMIC DNA]</scope>
    <source>
        <strain evidence="1 2">CECT 4207</strain>
    </source>
</reference>
<accession>A0ABX0TIS4</accession>
<gene>
    <name evidence="1" type="ORF">FHR86_002738</name>
</gene>
<keyword evidence="2" id="KW-1185">Reference proteome</keyword>
<comment type="caution">
    <text evidence="1">The sequence shown here is derived from an EMBL/GenBank/DDBJ whole genome shotgun (WGS) entry which is preliminary data.</text>
</comment>
<name>A0ABX0TIS4_9MICC</name>
<protein>
    <submittedName>
        <fullName evidence="1">Uncharacterized protein</fullName>
    </submittedName>
</protein>
<sequence length="33" mass="3742">MAWNKEDTFNARHSIPVTDLPAWIEENLATEAA</sequence>
<proteinExistence type="predicted"/>
<evidence type="ECO:0000313" key="1">
    <source>
        <dbReference type="EMBL" id="NIJ02397.1"/>
    </source>
</evidence>
<dbReference type="EMBL" id="JAAOZD010000005">
    <property type="protein sequence ID" value="NIJ02397.1"/>
    <property type="molecule type" value="Genomic_DNA"/>
</dbReference>
<evidence type="ECO:0000313" key="2">
    <source>
        <dbReference type="Proteomes" id="UP000802392"/>
    </source>
</evidence>